<reference evidence="1" key="1">
    <citation type="submission" date="2021-03" db="EMBL/GenBank/DDBJ databases">
        <title>Molecular epidemiology and mechanisms of colistin and carbapenem resistance in Enterobacteriaceae from clinical isolates, the environment and porcine samples in Pretoria, South Africa.</title>
        <authorList>
            <person name="Bogoshi D."/>
            <person name="Mbelle N.M."/>
            <person name="Naidoo V."/>
            <person name="Osei Sekyere J."/>
        </authorList>
    </citation>
    <scope>NUCLEOTIDE SEQUENCE</scope>
    <source>
        <strain evidence="1">C027</strain>
    </source>
</reference>
<dbReference type="AlphaFoldDB" id="A0A939NMG6"/>
<comment type="caution">
    <text evidence="1">The sequence shown here is derived from an EMBL/GenBank/DDBJ whole genome shotgun (WGS) entry which is preliminary data.</text>
</comment>
<dbReference type="Proteomes" id="UP000664002">
    <property type="component" value="Unassembled WGS sequence"/>
</dbReference>
<gene>
    <name evidence="1" type="ORF">J4730_11400</name>
</gene>
<evidence type="ECO:0000313" key="2">
    <source>
        <dbReference type="Proteomes" id="UP000664002"/>
    </source>
</evidence>
<proteinExistence type="predicted"/>
<sequence length="86" mass="9454">MAGRNHHLNTGSIKPLTYLLCQRRHLLTKPAISAAADPSRAAVRRGFCCCCSFLKTFPRCHVISCAVMKPVGLDEDGYRPFAGYEG</sequence>
<evidence type="ECO:0000313" key="1">
    <source>
        <dbReference type="EMBL" id="MBO1997390.1"/>
    </source>
</evidence>
<dbReference type="EMBL" id="JAGETM010000006">
    <property type="protein sequence ID" value="MBO1997390.1"/>
    <property type="molecule type" value="Genomic_DNA"/>
</dbReference>
<name>A0A939NMG6_KLEPN</name>
<accession>A0A939NMG6</accession>
<organism evidence="1 2">
    <name type="scientific">Klebsiella pneumoniae</name>
    <dbReference type="NCBI Taxonomy" id="573"/>
    <lineage>
        <taxon>Bacteria</taxon>
        <taxon>Pseudomonadati</taxon>
        <taxon>Pseudomonadota</taxon>
        <taxon>Gammaproteobacteria</taxon>
        <taxon>Enterobacterales</taxon>
        <taxon>Enterobacteriaceae</taxon>
        <taxon>Klebsiella/Raoultella group</taxon>
        <taxon>Klebsiella</taxon>
        <taxon>Klebsiella pneumoniae complex</taxon>
    </lineage>
</organism>
<protein>
    <submittedName>
        <fullName evidence="1">Uncharacterized protein</fullName>
    </submittedName>
</protein>